<evidence type="ECO:0000313" key="1">
    <source>
        <dbReference type="EMBL" id="KAK8515399.1"/>
    </source>
</evidence>
<dbReference type="EMBL" id="JBBPBM010000063">
    <property type="protein sequence ID" value="KAK8515399.1"/>
    <property type="molecule type" value="Genomic_DNA"/>
</dbReference>
<accession>A0ABR2C938</accession>
<reference evidence="1 2" key="1">
    <citation type="journal article" date="2024" name="G3 (Bethesda)">
        <title>Genome assembly of Hibiscus sabdariffa L. provides insights into metabolisms of medicinal natural products.</title>
        <authorList>
            <person name="Kim T."/>
        </authorList>
    </citation>
    <scope>NUCLEOTIDE SEQUENCE [LARGE SCALE GENOMIC DNA]</scope>
    <source>
        <strain evidence="1">TK-2024</strain>
        <tissue evidence="1">Old leaves</tissue>
    </source>
</reference>
<gene>
    <name evidence="1" type="ORF">V6N12_075441</name>
</gene>
<protein>
    <submittedName>
        <fullName evidence="1">Uncharacterized protein</fullName>
    </submittedName>
</protein>
<proteinExistence type="predicted"/>
<organism evidence="1 2">
    <name type="scientific">Hibiscus sabdariffa</name>
    <name type="common">roselle</name>
    <dbReference type="NCBI Taxonomy" id="183260"/>
    <lineage>
        <taxon>Eukaryota</taxon>
        <taxon>Viridiplantae</taxon>
        <taxon>Streptophyta</taxon>
        <taxon>Embryophyta</taxon>
        <taxon>Tracheophyta</taxon>
        <taxon>Spermatophyta</taxon>
        <taxon>Magnoliopsida</taxon>
        <taxon>eudicotyledons</taxon>
        <taxon>Gunneridae</taxon>
        <taxon>Pentapetalae</taxon>
        <taxon>rosids</taxon>
        <taxon>malvids</taxon>
        <taxon>Malvales</taxon>
        <taxon>Malvaceae</taxon>
        <taxon>Malvoideae</taxon>
        <taxon>Hibiscus</taxon>
    </lineage>
</organism>
<comment type="caution">
    <text evidence="1">The sequence shown here is derived from an EMBL/GenBank/DDBJ whole genome shotgun (WGS) entry which is preliminary data.</text>
</comment>
<dbReference type="Proteomes" id="UP001472677">
    <property type="component" value="Unassembled WGS sequence"/>
</dbReference>
<evidence type="ECO:0000313" key="2">
    <source>
        <dbReference type="Proteomes" id="UP001472677"/>
    </source>
</evidence>
<sequence length="114" mass="13381">MGAGNSQMQKATNYSESDEGNSLLSVTMQYVFSLNMRYASLYWSISRVSFQDLQSWREKEMFDMNLSSLQCSWKRLGNSSSDCENVMPEFTWRDITPENQNYFFLKAEFPKLLH</sequence>
<keyword evidence="2" id="KW-1185">Reference proteome</keyword>
<name>A0ABR2C938_9ROSI</name>